<dbReference type="Gene3D" id="3.40.50.620">
    <property type="entry name" value="HUPs"/>
    <property type="match status" value="1"/>
</dbReference>
<dbReference type="Pfam" id="PF00582">
    <property type="entry name" value="Usp"/>
    <property type="match status" value="1"/>
</dbReference>
<accession>A0ABQ1P1X1</accession>
<feature type="domain" description="UspA" evidence="2">
    <location>
        <begin position="9"/>
        <end position="141"/>
    </location>
</feature>
<keyword evidence="4" id="KW-1185">Reference proteome</keyword>
<dbReference type="InterPro" id="IPR006015">
    <property type="entry name" value="Universal_stress_UspA"/>
</dbReference>
<dbReference type="EMBL" id="BMJI01000006">
    <property type="protein sequence ID" value="GGC89152.1"/>
    <property type="molecule type" value="Genomic_DNA"/>
</dbReference>
<gene>
    <name evidence="3" type="ORF">GCM10011512_15100</name>
</gene>
<comment type="similarity">
    <text evidence="1">Belongs to the universal stress protein A family.</text>
</comment>
<dbReference type="PRINTS" id="PR01438">
    <property type="entry name" value="UNVRSLSTRESS"/>
</dbReference>
<organism evidence="3 4">
    <name type="scientific">Tersicoccus solisilvae</name>
    <dbReference type="NCBI Taxonomy" id="1882339"/>
    <lineage>
        <taxon>Bacteria</taxon>
        <taxon>Bacillati</taxon>
        <taxon>Actinomycetota</taxon>
        <taxon>Actinomycetes</taxon>
        <taxon>Micrococcales</taxon>
        <taxon>Micrococcaceae</taxon>
        <taxon>Tersicoccus</taxon>
    </lineage>
</organism>
<dbReference type="PANTHER" id="PTHR46553:SF3">
    <property type="entry name" value="ADENINE NUCLEOTIDE ALPHA HYDROLASES-LIKE SUPERFAMILY PROTEIN"/>
    <property type="match status" value="1"/>
</dbReference>
<dbReference type="Proteomes" id="UP000597761">
    <property type="component" value="Unassembled WGS sequence"/>
</dbReference>
<reference evidence="4" key="1">
    <citation type="journal article" date="2019" name="Int. J. Syst. Evol. Microbiol.">
        <title>The Global Catalogue of Microorganisms (GCM) 10K type strain sequencing project: providing services to taxonomists for standard genome sequencing and annotation.</title>
        <authorList>
            <consortium name="The Broad Institute Genomics Platform"/>
            <consortium name="The Broad Institute Genome Sequencing Center for Infectious Disease"/>
            <person name="Wu L."/>
            <person name="Ma J."/>
        </authorList>
    </citation>
    <scope>NUCLEOTIDE SEQUENCE [LARGE SCALE GENOMIC DNA]</scope>
    <source>
        <strain evidence="4">CGMCC 1.15480</strain>
    </source>
</reference>
<name>A0ABQ1P1X1_9MICC</name>
<dbReference type="RefSeq" id="WP_188667718.1">
    <property type="nucleotide sequence ID" value="NZ_BMJI01000006.1"/>
</dbReference>
<evidence type="ECO:0000313" key="3">
    <source>
        <dbReference type="EMBL" id="GGC89152.1"/>
    </source>
</evidence>
<evidence type="ECO:0000313" key="4">
    <source>
        <dbReference type="Proteomes" id="UP000597761"/>
    </source>
</evidence>
<proteinExistence type="inferred from homology"/>
<comment type="caution">
    <text evidence="3">The sequence shown here is derived from an EMBL/GenBank/DDBJ whole genome shotgun (WGS) entry which is preliminary data.</text>
</comment>
<dbReference type="SUPFAM" id="SSF52402">
    <property type="entry name" value="Adenine nucleotide alpha hydrolases-like"/>
    <property type="match status" value="1"/>
</dbReference>
<sequence length="161" mass="17098">MTINNAAEPILVGVDGSDSSVEALREAAVLADALQAPLEVVMVWEFPDQADYYGISSSVIEGDARASLDDTVRAAFEEGPPDGLTAGLLYGPTKRTLIERSRHARMLVLGSRGHGGFMGMLLGSVSAACAEHAHCPVLVVHRPRVTEDEEQADGRTARSRA</sequence>
<dbReference type="PANTHER" id="PTHR46553">
    <property type="entry name" value="ADENINE NUCLEOTIDE ALPHA HYDROLASES-LIKE SUPERFAMILY PROTEIN"/>
    <property type="match status" value="1"/>
</dbReference>
<evidence type="ECO:0000259" key="2">
    <source>
        <dbReference type="Pfam" id="PF00582"/>
    </source>
</evidence>
<evidence type="ECO:0000256" key="1">
    <source>
        <dbReference type="ARBA" id="ARBA00008791"/>
    </source>
</evidence>
<protein>
    <submittedName>
        <fullName evidence="3">Universal stress protein</fullName>
    </submittedName>
</protein>
<dbReference type="InterPro" id="IPR006016">
    <property type="entry name" value="UspA"/>
</dbReference>
<dbReference type="InterPro" id="IPR014729">
    <property type="entry name" value="Rossmann-like_a/b/a_fold"/>
</dbReference>